<sequence length="618" mass="70695">MNLKKKYTSIFYILKRSFKCFKKSFYINIGFEAMFKVITSFIFIPFVTVVFNYFVYISKFDSITNKQILSFIGSIPGILTILILGIAMFIFVFIEFGGLIIISSQAYFERVVSARDAFLTSLKNIKGIMSIGFIPILTYVFFIVPFSIGLGFSSDIIPNVEIPSFILDVVYKSVKWTSLYILVLFIANYFLIRWIFAMHCVILEGKNFSKALKRSSKLVKGSFFKILFSLLLLNLIIMIVLGLIFLLFIFVINIFEYNLHSNKNLYLAIISFVTTIGFIIALLLGLLILPLNIIMITQLYYEQVEIKDSVEPTYLHIKANVRKINWKALFNRHKKKLISMILLLIMFFSGIIYFYLTIKDVGNLRNITVTAHRGDAVNAPDNTMSSLLGAIKNKADYSELDVQETKDGVVVLTHDTNLKETAGINKSIWELTYSQVEKLEVGSHFSSKFAGEKIPTLESIIKAADKKIKLNIELKLNGHEKHLEKSVVKLIEDNNFIDKCVVTSLDYKALQKVKKLNSKIKTGYIMFISIGDISSLNVDFFSVEASVATPDFIERVRNNNKKIHVWTVNDTETMRKFIDLKVDSIITDDPIQVKTLLQEKKKEDPSDPLNRILKLIEE</sequence>
<dbReference type="Pfam" id="PF03009">
    <property type="entry name" value="GDPD"/>
    <property type="match status" value="1"/>
</dbReference>
<feature type="transmembrane region" description="Helical" evidence="1">
    <location>
        <begin position="265"/>
        <end position="289"/>
    </location>
</feature>
<keyword evidence="1" id="KW-0812">Transmembrane</keyword>
<keyword evidence="1" id="KW-0472">Membrane</keyword>
<dbReference type="PANTHER" id="PTHR46211:SF8">
    <property type="entry name" value="PHOSPHODIESTERASE"/>
    <property type="match status" value="1"/>
</dbReference>
<dbReference type="PANTHER" id="PTHR46211">
    <property type="entry name" value="GLYCEROPHOSPHORYL DIESTER PHOSPHODIESTERASE"/>
    <property type="match status" value="1"/>
</dbReference>
<proteinExistence type="predicted"/>
<dbReference type="InterPro" id="IPR018476">
    <property type="entry name" value="GlyceroP-diester-Pdiesterase_M"/>
</dbReference>
<keyword evidence="4" id="KW-1185">Reference proteome</keyword>
<dbReference type="PROSITE" id="PS51704">
    <property type="entry name" value="GP_PDE"/>
    <property type="match status" value="1"/>
</dbReference>
<dbReference type="InterPro" id="IPR017946">
    <property type="entry name" value="PLC-like_Pdiesterase_TIM-brl"/>
</dbReference>
<dbReference type="Gene3D" id="3.20.20.190">
    <property type="entry name" value="Phosphatidylinositol (PI) phosphodiesterase"/>
    <property type="match status" value="1"/>
</dbReference>
<comment type="caution">
    <text evidence="3">The sequence shown here is derived from an EMBL/GenBank/DDBJ whole genome shotgun (WGS) entry which is preliminary data.</text>
</comment>
<feature type="transmembrane region" description="Helical" evidence="1">
    <location>
        <begin position="179"/>
        <end position="202"/>
    </location>
</feature>
<dbReference type="Pfam" id="PF10110">
    <property type="entry name" value="GPDPase_memb"/>
    <property type="match status" value="1"/>
</dbReference>
<dbReference type="SUPFAM" id="SSF51695">
    <property type="entry name" value="PLC-like phosphodiesterases"/>
    <property type="match status" value="1"/>
</dbReference>
<dbReference type="InterPro" id="IPR030395">
    <property type="entry name" value="GP_PDE_dom"/>
</dbReference>
<dbReference type="CDD" id="cd08579">
    <property type="entry name" value="GDPD_memb_like"/>
    <property type="match status" value="1"/>
</dbReference>
<feature type="transmembrane region" description="Helical" evidence="1">
    <location>
        <begin position="25"/>
        <end position="55"/>
    </location>
</feature>
<evidence type="ECO:0000313" key="4">
    <source>
        <dbReference type="Proteomes" id="UP001501510"/>
    </source>
</evidence>
<keyword evidence="1" id="KW-1133">Transmembrane helix</keyword>
<evidence type="ECO:0000313" key="3">
    <source>
        <dbReference type="EMBL" id="GAA0731641.1"/>
    </source>
</evidence>
<name>A0ABP3UGR2_9CLOT</name>
<dbReference type="Proteomes" id="UP001501510">
    <property type="component" value="Unassembled WGS sequence"/>
</dbReference>
<feature type="transmembrane region" description="Helical" evidence="1">
    <location>
        <begin position="128"/>
        <end position="148"/>
    </location>
</feature>
<evidence type="ECO:0000256" key="1">
    <source>
        <dbReference type="SAM" id="Phobius"/>
    </source>
</evidence>
<accession>A0ABP3UGR2</accession>
<evidence type="ECO:0000259" key="2">
    <source>
        <dbReference type="PROSITE" id="PS51704"/>
    </source>
</evidence>
<feature type="domain" description="GP-PDE" evidence="2">
    <location>
        <begin position="367"/>
        <end position="597"/>
    </location>
</feature>
<dbReference type="RefSeq" id="WP_343757615.1">
    <property type="nucleotide sequence ID" value="NZ_BAAACG010000001.1"/>
</dbReference>
<protein>
    <submittedName>
        <fullName evidence="3">Glycerophosphodiester phosphodiesterase</fullName>
    </submittedName>
</protein>
<feature type="transmembrane region" description="Helical" evidence="1">
    <location>
        <begin position="75"/>
        <end position="108"/>
    </location>
</feature>
<feature type="transmembrane region" description="Helical" evidence="1">
    <location>
        <begin position="337"/>
        <end position="356"/>
    </location>
</feature>
<reference evidence="4" key="1">
    <citation type="journal article" date="2019" name="Int. J. Syst. Evol. Microbiol.">
        <title>The Global Catalogue of Microorganisms (GCM) 10K type strain sequencing project: providing services to taxonomists for standard genome sequencing and annotation.</title>
        <authorList>
            <consortium name="The Broad Institute Genomics Platform"/>
            <consortium name="The Broad Institute Genome Sequencing Center for Infectious Disease"/>
            <person name="Wu L."/>
            <person name="Ma J."/>
        </authorList>
    </citation>
    <scope>NUCLEOTIDE SEQUENCE [LARGE SCALE GENOMIC DNA]</scope>
    <source>
        <strain evidence="4">JCM 1407</strain>
    </source>
</reference>
<feature type="transmembrane region" description="Helical" evidence="1">
    <location>
        <begin position="223"/>
        <end position="253"/>
    </location>
</feature>
<gene>
    <name evidence="3" type="ORF">GCM10008906_00350</name>
</gene>
<dbReference type="EMBL" id="BAAACG010000001">
    <property type="protein sequence ID" value="GAA0731641.1"/>
    <property type="molecule type" value="Genomic_DNA"/>
</dbReference>
<organism evidence="3 4">
    <name type="scientific">Clostridium oceanicum</name>
    <dbReference type="NCBI Taxonomy" id="1543"/>
    <lineage>
        <taxon>Bacteria</taxon>
        <taxon>Bacillati</taxon>
        <taxon>Bacillota</taxon>
        <taxon>Clostridia</taxon>
        <taxon>Eubacteriales</taxon>
        <taxon>Clostridiaceae</taxon>
        <taxon>Clostridium</taxon>
    </lineage>
</organism>